<protein>
    <submittedName>
        <fullName evidence="1">Uncharacterized protein</fullName>
    </submittedName>
</protein>
<dbReference type="EMBL" id="MAAO01000011">
    <property type="protein sequence ID" value="OUR94180.1"/>
    <property type="molecule type" value="Genomic_DNA"/>
</dbReference>
<evidence type="ECO:0000313" key="1">
    <source>
        <dbReference type="EMBL" id="OUR94180.1"/>
    </source>
</evidence>
<organism evidence="1 2">
    <name type="scientific">Halobacteriovorax marinus</name>
    <dbReference type="NCBI Taxonomy" id="97084"/>
    <lineage>
        <taxon>Bacteria</taxon>
        <taxon>Pseudomonadati</taxon>
        <taxon>Bdellovibrionota</taxon>
        <taxon>Bacteriovoracia</taxon>
        <taxon>Bacteriovoracales</taxon>
        <taxon>Halobacteriovoraceae</taxon>
        <taxon>Halobacteriovorax</taxon>
    </lineage>
</organism>
<dbReference type="Proteomes" id="UP000196531">
    <property type="component" value="Unassembled WGS sequence"/>
</dbReference>
<dbReference type="AlphaFoldDB" id="A0A1Y5F9T1"/>
<name>A0A1Y5F9T1_9BACT</name>
<evidence type="ECO:0000313" key="2">
    <source>
        <dbReference type="Proteomes" id="UP000196531"/>
    </source>
</evidence>
<comment type="caution">
    <text evidence="1">The sequence shown here is derived from an EMBL/GenBank/DDBJ whole genome shotgun (WGS) entry which is preliminary data.</text>
</comment>
<gene>
    <name evidence="1" type="ORF">A9Q84_17920</name>
</gene>
<accession>A0A1Y5F9T1</accession>
<sequence length="80" mass="9080">MLSFNSITSKSYSLGELKGLGIELSKVKRNENFRALASLNGNVEVQEKTYYILALIKKQNPDDTADEVIFKYSRMLKECS</sequence>
<reference evidence="2" key="1">
    <citation type="journal article" date="2017" name="Proc. Natl. Acad. Sci. U.S.A.">
        <title>Simulation of Deepwater Horizon oil plume reveals substrate specialization within a complex community of hydrocarbon-degraders.</title>
        <authorList>
            <person name="Hu P."/>
            <person name="Dubinsky E.A."/>
            <person name="Probst A.J."/>
            <person name="Wang J."/>
            <person name="Sieber C.M.K."/>
            <person name="Tom L.M."/>
            <person name="Gardinali P."/>
            <person name="Banfield J.F."/>
            <person name="Atlas R.M."/>
            <person name="Andersen G.L."/>
        </authorList>
    </citation>
    <scope>NUCLEOTIDE SEQUENCE [LARGE SCALE GENOMIC DNA]</scope>
</reference>
<proteinExistence type="predicted"/>